<gene>
    <name evidence="1" type="ORF">AFUS01_LOCUS24599</name>
</gene>
<accession>A0A8J2PH73</accession>
<proteinExistence type="predicted"/>
<dbReference type="AlphaFoldDB" id="A0A8J2PH73"/>
<reference evidence="1" key="1">
    <citation type="submission" date="2021-06" db="EMBL/GenBank/DDBJ databases">
        <authorList>
            <person name="Hodson N. C."/>
            <person name="Mongue J. A."/>
            <person name="Jaron S. K."/>
        </authorList>
    </citation>
    <scope>NUCLEOTIDE SEQUENCE</scope>
</reference>
<dbReference type="Proteomes" id="UP000708208">
    <property type="component" value="Unassembled WGS sequence"/>
</dbReference>
<name>A0A8J2PH73_9HEXA</name>
<dbReference type="EMBL" id="CAJVCH010308755">
    <property type="protein sequence ID" value="CAG7786014.1"/>
    <property type="molecule type" value="Genomic_DNA"/>
</dbReference>
<sequence>MVRRLGGLRYQLVLRFERRFEGLRRLDGLKRLKLEEERSTRVQHVAVLSGVPRRSPSICRLMKSVGIVSGVPYRSR</sequence>
<protein>
    <submittedName>
        <fullName evidence="1">Uncharacterized protein</fullName>
    </submittedName>
</protein>
<organism evidence="1 2">
    <name type="scientific">Allacma fusca</name>
    <dbReference type="NCBI Taxonomy" id="39272"/>
    <lineage>
        <taxon>Eukaryota</taxon>
        <taxon>Metazoa</taxon>
        <taxon>Ecdysozoa</taxon>
        <taxon>Arthropoda</taxon>
        <taxon>Hexapoda</taxon>
        <taxon>Collembola</taxon>
        <taxon>Symphypleona</taxon>
        <taxon>Sminthuridae</taxon>
        <taxon>Allacma</taxon>
    </lineage>
</organism>
<comment type="caution">
    <text evidence="1">The sequence shown here is derived from an EMBL/GenBank/DDBJ whole genome shotgun (WGS) entry which is preliminary data.</text>
</comment>
<evidence type="ECO:0000313" key="1">
    <source>
        <dbReference type="EMBL" id="CAG7786014.1"/>
    </source>
</evidence>
<keyword evidence="2" id="KW-1185">Reference proteome</keyword>
<evidence type="ECO:0000313" key="2">
    <source>
        <dbReference type="Proteomes" id="UP000708208"/>
    </source>
</evidence>